<comment type="caution">
    <text evidence="1">The sequence shown here is derived from an EMBL/GenBank/DDBJ whole genome shotgun (WGS) entry which is preliminary data.</text>
</comment>
<dbReference type="InterPro" id="IPR050464">
    <property type="entry name" value="Zeta_carotene_desat/Oxidored"/>
</dbReference>
<dbReference type="Gene3D" id="3.50.50.60">
    <property type="entry name" value="FAD/NAD(P)-binding domain"/>
    <property type="match status" value="1"/>
</dbReference>
<dbReference type="PANTHER" id="PTHR42923:SF3">
    <property type="entry name" value="PROTOPORPHYRINOGEN OXIDASE"/>
    <property type="match status" value="1"/>
</dbReference>
<dbReference type="PANTHER" id="PTHR42923">
    <property type="entry name" value="PROTOPORPHYRINOGEN OXIDASE"/>
    <property type="match status" value="1"/>
</dbReference>
<keyword evidence="2" id="KW-1185">Reference proteome</keyword>
<dbReference type="PRINTS" id="PR00419">
    <property type="entry name" value="ADXRDTASE"/>
</dbReference>
<dbReference type="Pfam" id="PF13450">
    <property type="entry name" value="NAD_binding_8"/>
    <property type="match status" value="1"/>
</dbReference>
<protein>
    <submittedName>
        <fullName evidence="1">Flavin containing amine oxidoreductase</fullName>
    </submittedName>
</protein>
<dbReference type="EMBL" id="UPSH01000002">
    <property type="protein sequence ID" value="VBB18997.1"/>
    <property type="molecule type" value="Genomic_DNA"/>
</dbReference>
<sequence>MTTYDYCIVGAGPSGFTASWYLSRLGYKVLLVDREDVIGGVHRVVRATTNNGVENSFTEHSPRIYSGGYLAFIHMLKEMHIDFFKIFAGYSYNIFTIMLTVVVNFSILDIVKILIGFIKYIFVDPEGSVDSFLKSNHFSDKGSDVIDRFCRLLDGGGADRMLSTEMFHSFDFIPFYRFYQPIAPNDELLMRLIEDRLTKNGVTILKGHELIDMNTSLSKVTSAKMRDVNSGETTDIFATRYVLATPPKNVLKVVKNSSDQKIQSAFGDLEDFEKYVINSSYNEYPSMVFYWDKQKNVKTRWGFPSGEWGVINIKVSDYYSDSTIKKNSNRQIMSLTLAKADFPNKDGLTYYQFLSKYGESVTAKEILRQLRSQSAVPDYDDFTFNRVENDSGFIRTTKRWRDYHTNLKNLYWIGCHNGNSKLELTTLESAVQNGITFVDSHLKLNGKLLNFPKLNKISDLFYPLVYVFNYITSMLGLLL</sequence>
<dbReference type="Proteomes" id="UP000594342">
    <property type="component" value="Unassembled WGS sequence"/>
</dbReference>
<dbReference type="GO" id="GO:0016491">
    <property type="term" value="F:oxidoreductase activity"/>
    <property type="evidence" value="ECO:0007669"/>
    <property type="project" value="TreeGrafter"/>
</dbReference>
<name>A0A5K0UAH0_9VIRU</name>
<gene>
    <name evidence="1" type="ORF">YASMINEVIRUS_1529</name>
</gene>
<evidence type="ECO:0000313" key="2">
    <source>
        <dbReference type="Proteomes" id="UP000594342"/>
    </source>
</evidence>
<accession>A0A5K0UAH0</accession>
<proteinExistence type="predicted"/>
<organism evidence="1 2">
    <name type="scientific">Yasminevirus sp. GU-2018</name>
    <dbReference type="NCBI Taxonomy" id="2420051"/>
    <lineage>
        <taxon>Viruses</taxon>
        <taxon>Varidnaviria</taxon>
        <taxon>Bamfordvirae</taxon>
        <taxon>Nucleocytoviricota</taxon>
        <taxon>Megaviricetes</taxon>
        <taxon>Imitervirales</taxon>
        <taxon>Mimiviridae</taxon>
        <taxon>Klosneuvirinae</taxon>
        <taxon>Yasminevirus</taxon>
        <taxon>Yasminevirus saudimassiliense</taxon>
    </lineage>
</organism>
<reference evidence="1 2" key="1">
    <citation type="submission" date="2018-10" db="EMBL/GenBank/DDBJ databases">
        <authorList>
            <consortium name="IHU Genomes"/>
        </authorList>
    </citation>
    <scope>NUCLEOTIDE SEQUENCE [LARGE SCALE GENOMIC DNA]</scope>
    <source>
        <strain evidence="1 2">A1</strain>
    </source>
</reference>
<dbReference type="SUPFAM" id="SSF51905">
    <property type="entry name" value="FAD/NAD(P)-binding domain"/>
    <property type="match status" value="1"/>
</dbReference>
<dbReference type="InterPro" id="IPR036188">
    <property type="entry name" value="FAD/NAD-bd_sf"/>
</dbReference>
<evidence type="ECO:0000313" key="1">
    <source>
        <dbReference type="EMBL" id="VBB18997.1"/>
    </source>
</evidence>